<dbReference type="AlphaFoldDB" id="A0A848QGX9"/>
<accession>A0A848QGX9</accession>
<evidence type="ECO:0000256" key="1">
    <source>
        <dbReference type="SAM" id="Phobius"/>
    </source>
</evidence>
<gene>
    <name evidence="2" type="ORF">HKD42_12645</name>
</gene>
<keyword evidence="3" id="KW-1185">Reference proteome</keyword>
<dbReference type="Proteomes" id="UP000561181">
    <property type="component" value="Unassembled WGS sequence"/>
</dbReference>
<keyword evidence="1" id="KW-0812">Transmembrane</keyword>
<protein>
    <submittedName>
        <fullName evidence="2">Uncharacterized protein</fullName>
    </submittedName>
</protein>
<evidence type="ECO:0000313" key="2">
    <source>
        <dbReference type="EMBL" id="NMW32911.1"/>
    </source>
</evidence>
<feature type="transmembrane region" description="Helical" evidence="1">
    <location>
        <begin position="20"/>
        <end position="39"/>
    </location>
</feature>
<comment type="caution">
    <text evidence="2">The sequence shown here is derived from an EMBL/GenBank/DDBJ whole genome shotgun (WGS) entry which is preliminary data.</text>
</comment>
<evidence type="ECO:0000313" key="3">
    <source>
        <dbReference type="Proteomes" id="UP000561181"/>
    </source>
</evidence>
<keyword evidence="1" id="KW-0472">Membrane</keyword>
<reference evidence="2 3" key="1">
    <citation type="submission" date="2020-04" db="EMBL/GenBank/DDBJ databases">
        <authorList>
            <person name="Liu A."/>
        </authorList>
    </citation>
    <scope>NUCLEOTIDE SEQUENCE [LARGE SCALE GENOMIC DNA]</scope>
    <source>
        <strain evidence="2 3">RZ02</strain>
    </source>
</reference>
<sequence length="55" mass="5787">MNFDIKHIGEQQMTNTLQNLAAGIAAIALVAVTWVPVVTVPPVQAATLTIAPYIA</sequence>
<organism evidence="2 3">
    <name type="scientific">Pontixanthobacter rizhaonensis</name>
    <dbReference type="NCBI Taxonomy" id="2730337"/>
    <lineage>
        <taxon>Bacteria</taxon>
        <taxon>Pseudomonadati</taxon>
        <taxon>Pseudomonadota</taxon>
        <taxon>Alphaproteobacteria</taxon>
        <taxon>Sphingomonadales</taxon>
        <taxon>Erythrobacteraceae</taxon>
        <taxon>Pontixanthobacter</taxon>
    </lineage>
</organism>
<name>A0A848QGX9_9SPHN</name>
<keyword evidence="1" id="KW-1133">Transmembrane helix</keyword>
<dbReference type="EMBL" id="JABCRE010000003">
    <property type="protein sequence ID" value="NMW32911.1"/>
    <property type="molecule type" value="Genomic_DNA"/>
</dbReference>
<proteinExistence type="predicted"/>